<reference evidence="10 11" key="1">
    <citation type="submission" date="2019-04" db="EMBL/GenBank/DDBJ databases">
        <title>Niastella caeni sp. nov., isolated from activated sludge.</title>
        <authorList>
            <person name="Sheng M."/>
        </authorList>
    </citation>
    <scope>NUCLEOTIDE SEQUENCE [LARGE SCALE GENOMIC DNA]</scope>
    <source>
        <strain evidence="10 11">HX-2-15</strain>
    </source>
</reference>
<evidence type="ECO:0000313" key="10">
    <source>
        <dbReference type="EMBL" id="THU34037.1"/>
    </source>
</evidence>
<keyword evidence="6 8" id="KW-0472">Membrane</keyword>
<dbReference type="SUPFAM" id="SSF56935">
    <property type="entry name" value="Porins"/>
    <property type="match status" value="1"/>
</dbReference>
<name>A0A4S8HG98_9BACT</name>
<dbReference type="InterPro" id="IPR036942">
    <property type="entry name" value="Beta-barrel_TonB_sf"/>
</dbReference>
<dbReference type="GO" id="GO:0044718">
    <property type="term" value="P:siderophore transmembrane transport"/>
    <property type="evidence" value="ECO:0007669"/>
    <property type="project" value="TreeGrafter"/>
</dbReference>
<dbReference type="Pfam" id="PF07715">
    <property type="entry name" value="Plug"/>
    <property type="match status" value="1"/>
</dbReference>
<dbReference type="GO" id="GO:0015344">
    <property type="term" value="F:siderophore uptake transmembrane transporter activity"/>
    <property type="evidence" value="ECO:0007669"/>
    <property type="project" value="TreeGrafter"/>
</dbReference>
<evidence type="ECO:0000313" key="11">
    <source>
        <dbReference type="Proteomes" id="UP000306918"/>
    </source>
</evidence>
<dbReference type="EMBL" id="STFF01000008">
    <property type="protein sequence ID" value="THU34037.1"/>
    <property type="molecule type" value="Genomic_DNA"/>
</dbReference>
<evidence type="ECO:0000256" key="2">
    <source>
        <dbReference type="ARBA" id="ARBA00022448"/>
    </source>
</evidence>
<comment type="caution">
    <text evidence="10">The sequence shown here is derived from an EMBL/GenBank/DDBJ whole genome shotgun (WGS) entry which is preliminary data.</text>
</comment>
<evidence type="ECO:0000259" key="9">
    <source>
        <dbReference type="Pfam" id="PF07715"/>
    </source>
</evidence>
<keyword evidence="4 8" id="KW-0812">Transmembrane</keyword>
<accession>A0A4S8HG98</accession>
<keyword evidence="7 8" id="KW-0998">Cell outer membrane</keyword>
<evidence type="ECO:0000256" key="3">
    <source>
        <dbReference type="ARBA" id="ARBA00022452"/>
    </source>
</evidence>
<dbReference type="PANTHER" id="PTHR30069:SF29">
    <property type="entry name" value="HEMOGLOBIN AND HEMOGLOBIN-HAPTOGLOBIN-BINDING PROTEIN 1-RELATED"/>
    <property type="match status" value="1"/>
</dbReference>
<sequence length="735" mass="82740">MKNIIVFALGMQIFAVPLYAQKKDSLSHLLQLSIENLMDIPIYSVSKTSESTFEAPLSSSVLTKEQIKRAGCTSIMEALRLVPGIIVREQTNGNYDIHLRGLDNIPPNASLVFFTSSTTLVMIDNFPVYNYLHGGTFWETLPVDINDVEKIEVVRGPAAALYGPNAVSGVINIITRKPAKDGLYSVANVQYGSHNSLIANASAGYKFNDKISAIISGNFQNRNRTQTTYYDPITNSYVGLDSLTAVKINPLGRANVNERYPHPHLAMRKYAVNGFINYNPSNKIQLSASLGTQQAEVQKIFATDSYSANIATAKAETRYANLKSTINDCMVHLSYLYGTQSPIEGLRIWKWNYHTLDAVVEYNFKKIRNLNITPGIIYRRAVYDDSKYVNTDIKEGLWSGKAESITKALSLRTDYKLFDQKLRLVAGGRVDKFNYPKKTYYSYQLAATYKINERHLIRVVNSKAYRTPLIIDLFSNLDISGRLNATQTFLLELRGNKDIRLLSSALFEVGYRAQLRDNLKLDLELFTTKTKDFSYTIFESGQFNPTGPVGFTGLLELNNITIYAKQWGSTLAMDYVEGKWQFKPFITVQKTMLYDYSRYANSPSAPPTASNNFNPALNNIYSGRGTKMKHKATPSFYGGAYINWKAGSKLNLNLNPWFFSSQQQLQSSNLTYNDGQRGVENVKGKLLLNAAISYAVTKKLILTGNFRNCLNNEDREFYKADSPSFMIFGGVHFEF</sequence>
<dbReference type="GO" id="GO:0009279">
    <property type="term" value="C:cell outer membrane"/>
    <property type="evidence" value="ECO:0007669"/>
    <property type="project" value="UniProtKB-SubCell"/>
</dbReference>
<dbReference type="OrthoDB" id="9764669at2"/>
<dbReference type="Proteomes" id="UP000306918">
    <property type="component" value="Unassembled WGS sequence"/>
</dbReference>
<dbReference type="InterPro" id="IPR039426">
    <property type="entry name" value="TonB-dep_rcpt-like"/>
</dbReference>
<proteinExistence type="inferred from homology"/>
<keyword evidence="5" id="KW-0732">Signal</keyword>
<dbReference type="Gene3D" id="2.170.130.10">
    <property type="entry name" value="TonB-dependent receptor, plug domain"/>
    <property type="match status" value="1"/>
</dbReference>
<organism evidence="10 11">
    <name type="scientific">Niastella caeni</name>
    <dbReference type="NCBI Taxonomy" id="2569763"/>
    <lineage>
        <taxon>Bacteria</taxon>
        <taxon>Pseudomonadati</taxon>
        <taxon>Bacteroidota</taxon>
        <taxon>Chitinophagia</taxon>
        <taxon>Chitinophagales</taxon>
        <taxon>Chitinophagaceae</taxon>
        <taxon>Niastella</taxon>
    </lineage>
</organism>
<dbReference type="PROSITE" id="PS52016">
    <property type="entry name" value="TONB_DEPENDENT_REC_3"/>
    <property type="match status" value="1"/>
</dbReference>
<comment type="subcellular location">
    <subcellularLocation>
        <location evidence="1 8">Cell outer membrane</location>
        <topology evidence="1 8">Multi-pass membrane protein</topology>
    </subcellularLocation>
</comment>
<gene>
    <name evidence="10" type="ORF">FAM09_23735</name>
</gene>
<evidence type="ECO:0000256" key="8">
    <source>
        <dbReference type="PROSITE-ProRule" id="PRU01360"/>
    </source>
</evidence>
<evidence type="ECO:0000256" key="7">
    <source>
        <dbReference type="ARBA" id="ARBA00023237"/>
    </source>
</evidence>
<dbReference type="InterPro" id="IPR037066">
    <property type="entry name" value="Plug_dom_sf"/>
</dbReference>
<dbReference type="AlphaFoldDB" id="A0A4S8HG98"/>
<evidence type="ECO:0000256" key="4">
    <source>
        <dbReference type="ARBA" id="ARBA00022692"/>
    </source>
</evidence>
<comment type="similarity">
    <text evidence="8">Belongs to the TonB-dependent receptor family.</text>
</comment>
<keyword evidence="11" id="KW-1185">Reference proteome</keyword>
<evidence type="ECO:0000256" key="1">
    <source>
        <dbReference type="ARBA" id="ARBA00004571"/>
    </source>
</evidence>
<dbReference type="PANTHER" id="PTHR30069">
    <property type="entry name" value="TONB-DEPENDENT OUTER MEMBRANE RECEPTOR"/>
    <property type="match status" value="1"/>
</dbReference>
<evidence type="ECO:0000256" key="5">
    <source>
        <dbReference type="ARBA" id="ARBA00022729"/>
    </source>
</evidence>
<protein>
    <recommendedName>
        <fullName evidence="9">TonB-dependent receptor plug domain-containing protein</fullName>
    </recommendedName>
</protein>
<feature type="domain" description="TonB-dependent receptor plug" evidence="9">
    <location>
        <begin position="53"/>
        <end position="170"/>
    </location>
</feature>
<dbReference type="Gene3D" id="2.40.170.20">
    <property type="entry name" value="TonB-dependent receptor, beta-barrel domain"/>
    <property type="match status" value="1"/>
</dbReference>
<keyword evidence="3 8" id="KW-1134">Transmembrane beta strand</keyword>
<dbReference type="RefSeq" id="WP_136579653.1">
    <property type="nucleotide sequence ID" value="NZ_STFF01000008.1"/>
</dbReference>
<dbReference type="InterPro" id="IPR012910">
    <property type="entry name" value="Plug_dom"/>
</dbReference>
<evidence type="ECO:0000256" key="6">
    <source>
        <dbReference type="ARBA" id="ARBA00023136"/>
    </source>
</evidence>
<keyword evidence="2 8" id="KW-0813">Transport</keyword>